<keyword evidence="1" id="KW-1133">Transmembrane helix</keyword>
<organism evidence="2 3">
    <name type="scientific">Aspergillus cristatus</name>
    <name type="common">Chinese Fuzhuan brick tea-fermentation fungus</name>
    <name type="synonym">Eurotium cristatum</name>
    <dbReference type="NCBI Taxonomy" id="573508"/>
    <lineage>
        <taxon>Eukaryota</taxon>
        <taxon>Fungi</taxon>
        <taxon>Dikarya</taxon>
        <taxon>Ascomycota</taxon>
        <taxon>Pezizomycotina</taxon>
        <taxon>Eurotiomycetes</taxon>
        <taxon>Eurotiomycetidae</taxon>
        <taxon>Eurotiales</taxon>
        <taxon>Aspergillaceae</taxon>
        <taxon>Aspergillus</taxon>
        <taxon>Aspergillus subgen. Aspergillus</taxon>
    </lineage>
</organism>
<reference evidence="2 3" key="1">
    <citation type="journal article" date="2016" name="BMC Genomics">
        <title>Comparative genomic and transcriptomic analyses of the Fuzhuan brick tea-fermentation fungus Aspergillus cristatus.</title>
        <authorList>
            <person name="Ge Y."/>
            <person name="Wang Y."/>
            <person name="Liu Y."/>
            <person name="Tan Y."/>
            <person name="Ren X."/>
            <person name="Zhang X."/>
            <person name="Hyde K.D."/>
            <person name="Liu Y."/>
            <person name="Liu Z."/>
        </authorList>
    </citation>
    <scope>NUCLEOTIDE SEQUENCE [LARGE SCALE GENOMIC DNA]</scope>
    <source>
        <strain evidence="2 3">GZAAS20.1005</strain>
    </source>
</reference>
<dbReference type="VEuPathDB" id="FungiDB:SI65_09346"/>
<evidence type="ECO:0000256" key="1">
    <source>
        <dbReference type="SAM" id="Phobius"/>
    </source>
</evidence>
<evidence type="ECO:0008006" key="4">
    <source>
        <dbReference type="Google" id="ProtNLM"/>
    </source>
</evidence>
<proteinExistence type="predicted"/>
<dbReference type="OrthoDB" id="4361504at2759"/>
<dbReference type="AlphaFoldDB" id="A0A1E3B2F2"/>
<protein>
    <recommendedName>
        <fullName evidence="4">MARVEL domain-containing protein</fullName>
    </recommendedName>
</protein>
<keyword evidence="3" id="KW-1185">Reference proteome</keyword>
<evidence type="ECO:0000313" key="3">
    <source>
        <dbReference type="Proteomes" id="UP000094569"/>
    </source>
</evidence>
<feature type="transmembrane region" description="Helical" evidence="1">
    <location>
        <begin position="16"/>
        <end position="37"/>
    </location>
</feature>
<dbReference type="EMBL" id="JXNT01000018">
    <property type="protein sequence ID" value="ODM15107.1"/>
    <property type="molecule type" value="Genomic_DNA"/>
</dbReference>
<keyword evidence="1" id="KW-0472">Membrane</keyword>
<feature type="transmembrane region" description="Helical" evidence="1">
    <location>
        <begin position="80"/>
        <end position="100"/>
    </location>
</feature>
<name>A0A1E3B2F2_ASPCR</name>
<dbReference type="Proteomes" id="UP000094569">
    <property type="component" value="Unassembled WGS sequence"/>
</dbReference>
<keyword evidence="1" id="KW-0812">Transmembrane</keyword>
<evidence type="ECO:0000313" key="2">
    <source>
        <dbReference type="EMBL" id="ODM15107.1"/>
    </source>
</evidence>
<feature type="transmembrane region" description="Helical" evidence="1">
    <location>
        <begin position="49"/>
        <end position="73"/>
    </location>
</feature>
<comment type="caution">
    <text evidence="2">The sequence shown here is derived from an EMBL/GenBank/DDBJ whole genome shotgun (WGS) entry which is preliminary data.</text>
</comment>
<accession>A0A1E3B2F2</accession>
<sequence>MKASRHISHDRHPAILILRVATIFASIVCVVAFAWMFRAHEEVYTDGVGSFLTLFPLIFTAYALFWFLLILLIRVFSSAIIHPAIYITFDLIAFGTVLGWCVTKLEFVASYGSRHSCNHGPPGSCDTVARVLKGVEYFGCVVGILDS</sequence>
<gene>
    <name evidence="2" type="ORF">SI65_09346</name>
</gene>